<reference evidence="2 3" key="1">
    <citation type="submission" date="2017-08" db="EMBL/GenBank/DDBJ databases">
        <title>The Vibrio qinghaiensis sp.-Q67 is a luminous bacteria isolated firstly from Qinghai lake, Qinghai province, China, which has been proved to be very sensitive to detect environmental and food pollutants. Therefore, complete genome analysis of V. qinghaiensis sp.-Q67 highlights the potential application of this strain on detection of hazards in the contaminated environments.</title>
        <authorList>
            <person name="Gong L."/>
        </authorList>
    </citation>
    <scope>NUCLEOTIDE SEQUENCE [LARGE SCALE GENOMIC DNA]</scope>
    <source>
        <strain evidence="2 3">Q67</strain>
    </source>
</reference>
<dbReference type="Gene3D" id="3.40.30.10">
    <property type="entry name" value="Glutaredoxin"/>
    <property type="match status" value="1"/>
</dbReference>
<evidence type="ECO:0000313" key="3">
    <source>
        <dbReference type="Proteomes" id="UP000215148"/>
    </source>
</evidence>
<evidence type="ECO:0000259" key="1">
    <source>
        <dbReference type="Pfam" id="PF01323"/>
    </source>
</evidence>
<evidence type="ECO:0000313" key="2">
    <source>
        <dbReference type="EMBL" id="ASU23845.1"/>
    </source>
</evidence>
<dbReference type="Pfam" id="PF01323">
    <property type="entry name" value="DSBA"/>
    <property type="match status" value="1"/>
</dbReference>
<dbReference type="PANTHER" id="PTHR13887">
    <property type="entry name" value="GLUTATHIONE S-TRANSFERASE KAPPA"/>
    <property type="match status" value="1"/>
</dbReference>
<dbReference type="GO" id="GO:0016491">
    <property type="term" value="F:oxidoreductase activity"/>
    <property type="evidence" value="ECO:0007669"/>
    <property type="project" value="InterPro"/>
</dbReference>
<dbReference type="Proteomes" id="UP000215148">
    <property type="component" value="Chromosome 2"/>
</dbReference>
<dbReference type="KEGG" id="vqi:CCZ37_14770"/>
<dbReference type="PANTHER" id="PTHR13887:SF41">
    <property type="entry name" value="THIOREDOXIN SUPERFAMILY PROTEIN"/>
    <property type="match status" value="1"/>
</dbReference>
<accession>A0A223N1Z3</accession>
<dbReference type="CDD" id="cd03024">
    <property type="entry name" value="DsbA_FrnE"/>
    <property type="match status" value="1"/>
</dbReference>
<name>A0A223N1Z3_9VIBR</name>
<proteinExistence type="predicted"/>
<dbReference type="AlphaFoldDB" id="A0A223N1Z3"/>
<feature type="domain" description="DSBA-like thioredoxin" evidence="1">
    <location>
        <begin position="14"/>
        <end position="215"/>
    </location>
</feature>
<gene>
    <name evidence="2" type="ORF">CCZ37_14770</name>
</gene>
<protein>
    <submittedName>
        <fullName evidence="2">Disulfide bond formation protein DsbA</fullName>
    </submittedName>
</protein>
<dbReference type="RefSeq" id="WP_094501201.1">
    <property type="nucleotide sequence ID" value="NZ_CAWNHI010000002.1"/>
</dbReference>
<dbReference type="InterPro" id="IPR036249">
    <property type="entry name" value="Thioredoxin-like_sf"/>
</dbReference>
<sequence length="226" mass="25458">MPIAVGKKMKKLRIDIVSDVVCPWCIIGYKRLEQALLALSDTIDADIHWHPFELNPAMPIGGEHLQQHLAKKYGTSIEASLQARQTLSALGQEVGFQFNFSDNMRIYNTRKAHQLLMWANSQGKQLELEMALFRAYFTFGQALDDDDVLLDLVQSLGLDRDICRAVLTDESWAKTVSVTEQQWLEAGIQAVPALIIEQRHLISGAQTTEILQQALEDIAQQLPMTQ</sequence>
<dbReference type="InterPro" id="IPR001853">
    <property type="entry name" value="DSBA-like_thioredoxin_dom"/>
</dbReference>
<dbReference type="SUPFAM" id="SSF52833">
    <property type="entry name" value="Thioredoxin-like"/>
    <property type="match status" value="1"/>
</dbReference>
<organism evidence="2 3">
    <name type="scientific">Vibrio qinghaiensis</name>
    <dbReference type="NCBI Taxonomy" id="2025808"/>
    <lineage>
        <taxon>Bacteria</taxon>
        <taxon>Pseudomonadati</taxon>
        <taxon>Pseudomonadota</taxon>
        <taxon>Gammaproteobacteria</taxon>
        <taxon>Vibrionales</taxon>
        <taxon>Vibrionaceae</taxon>
        <taxon>Vibrio</taxon>
    </lineage>
</organism>
<dbReference type="EMBL" id="CP022742">
    <property type="protein sequence ID" value="ASU23845.1"/>
    <property type="molecule type" value="Genomic_DNA"/>
</dbReference>
<keyword evidence="3" id="KW-1185">Reference proteome</keyword>